<dbReference type="GO" id="GO:0016787">
    <property type="term" value="F:hydrolase activity"/>
    <property type="evidence" value="ECO:0007669"/>
    <property type="project" value="UniProtKB-KW"/>
</dbReference>
<accession>A0AAU9D7F3</accession>
<evidence type="ECO:0000313" key="4">
    <source>
        <dbReference type="Proteomes" id="UP001348817"/>
    </source>
</evidence>
<sequence length="254" mass="28148">MELFYREYGEGSPLIILHGLFGFSDNWVTFARALSDRYRVFVVDQRNHGNSPQSGEWNYGVMAEDLKEFIERHGLQGAVVLGHSMGGKTVMEFAAHYPELISKMIVVDMAPKAYEPRHDEIVAALRSVDLASIQKRSDAEAALAVGIPDPGVRQFLMKNLARNPQKGFRWKMNLPVIAEKIENVVEAVAQGAHSMVPALFVRGANSNYVTDADIPAIEDIFADSEVVTVEGAGHWVHAEKPAELLEAVEEFLEA</sequence>
<reference evidence="3 4" key="1">
    <citation type="submission" date="2021-12" db="EMBL/GenBank/DDBJ databases">
        <title>Genome sequencing of bacteria with rrn-lacking chromosome and rrn-plasmid.</title>
        <authorList>
            <person name="Anda M."/>
            <person name="Iwasaki W."/>
        </authorList>
    </citation>
    <scope>NUCLEOTIDE SEQUENCE [LARGE SCALE GENOMIC DNA]</scope>
    <source>
        <strain evidence="3 4">DSM 100852</strain>
    </source>
</reference>
<protein>
    <submittedName>
        <fullName evidence="3">Alpha/beta hydrolase</fullName>
    </submittedName>
</protein>
<dbReference type="InterPro" id="IPR000073">
    <property type="entry name" value="AB_hydrolase_1"/>
</dbReference>
<gene>
    <name evidence="3" type="ORF">FUAX_05470</name>
</gene>
<dbReference type="PRINTS" id="PR00111">
    <property type="entry name" value="ABHYDROLASE"/>
</dbReference>
<dbReference type="Pfam" id="PF00561">
    <property type="entry name" value="Abhydrolase_1"/>
    <property type="match status" value="1"/>
</dbReference>
<dbReference type="RefSeq" id="WP_338393391.1">
    <property type="nucleotide sequence ID" value="NZ_AP025314.1"/>
</dbReference>
<evidence type="ECO:0000259" key="2">
    <source>
        <dbReference type="Pfam" id="PF00561"/>
    </source>
</evidence>
<dbReference type="PANTHER" id="PTHR46118:SF4">
    <property type="entry name" value="PROTEIN ABHD11"/>
    <property type="match status" value="1"/>
</dbReference>
<dbReference type="Gene3D" id="3.40.50.1820">
    <property type="entry name" value="alpha/beta hydrolase"/>
    <property type="match status" value="1"/>
</dbReference>
<evidence type="ECO:0000313" key="3">
    <source>
        <dbReference type="EMBL" id="BDD08115.1"/>
    </source>
</evidence>
<keyword evidence="1 3" id="KW-0378">Hydrolase</keyword>
<dbReference type="SUPFAM" id="SSF53474">
    <property type="entry name" value="alpha/beta-Hydrolases"/>
    <property type="match status" value="1"/>
</dbReference>
<dbReference type="EMBL" id="AP025314">
    <property type="protein sequence ID" value="BDD08115.1"/>
    <property type="molecule type" value="Genomic_DNA"/>
</dbReference>
<dbReference type="InterPro" id="IPR000639">
    <property type="entry name" value="Epox_hydrolase-like"/>
</dbReference>
<dbReference type="PANTHER" id="PTHR46118">
    <property type="entry name" value="PROTEIN ABHD11"/>
    <property type="match status" value="1"/>
</dbReference>
<dbReference type="KEGG" id="fax:FUAX_05470"/>
<organism evidence="3 4">
    <name type="scientific">Fulvitalea axinellae</name>
    <dbReference type="NCBI Taxonomy" id="1182444"/>
    <lineage>
        <taxon>Bacteria</taxon>
        <taxon>Pseudomonadati</taxon>
        <taxon>Bacteroidota</taxon>
        <taxon>Cytophagia</taxon>
        <taxon>Cytophagales</taxon>
        <taxon>Persicobacteraceae</taxon>
        <taxon>Fulvitalea</taxon>
    </lineage>
</organism>
<proteinExistence type="predicted"/>
<dbReference type="AlphaFoldDB" id="A0AAU9D7F3"/>
<feature type="domain" description="AB hydrolase-1" evidence="2">
    <location>
        <begin position="13"/>
        <end position="241"/>
    </location>
</feature>
<dbReference type="InterPro" id="IPR029058">
    <property type="entry name" value="AB_hydrolase_fold"/>
</dbReference>
<dbReference type="PRINTS" id="PR00412">
    <property type="entry name" value="EPOXHYDRLASE"/>
</dbReference>
<dbReference type="Proteomes" id="UP001348817">
    <property type="component" value="Chromosome"/>
</dbReference>
<evidence type="ECO:0000256" key="1">
    <source>
        <dbReference type="ARBA" id="ARBA00022801"/>
    </source>
</evidence>
<name>A0AAU9D7F3_9BACT</name>
<keyword evidence="4" id="KW-1185">Reference proteome</keyword>